<dbReference type="RefSeq" id="WP_059396385.1">
    <property type="nucleotide sequence ID" value="NZ_BBQL01000097.1"/>
</dbReference>
<evidence type="ECO:0000313" key="2">
    <source>
        <dbReference type="EMBL" id="KAF0256286.1"/>
    </source>
</evidence>
<protein>
    <submittedName>
        <fullName evidence="2">Helix-turn-helix domain-containing protein</fullName>
    </submittedName>
    <submittedName>
        <fullName evidence="3">LexA family transcriptional regulator</fullName>
    </submittedName>
</protein>
<dbReference type="SUPFAM" id="SSF51306">
    <property type="entry name" value="LexA/Signal peptidase"/>
    <property type="match status" value="1"/>
</dbReference>
<dbReference type="AlphaFoldDB" id="A0A1X0Z6M0"/>
<comment type="caution">
    <text evidence="2">The sequence shown here is derived from an EMBL/GenBank/DDBJ whole genome shotgun (WGS) entry which is preliminary data.</text>
</comment>
<dbReference type="Pfam" id="PF01381">
    <property type="entry name" value="HTH_3"/>
    <property type="match status" value="1"/>
</dbReference>
<dbReference type="EMBL" id="JARJLO010000169">
    <property type="protein sequence ID" value="MDF3871010.1"/>
    <property type="molecule type" value="Genomic_DNA"/>
</dbReference>
<evidence type="ECO:0000313" key="4">
    <source>
        <dbReference type="Proteomes" id="UP000442695"/>
    </source>
</evidence>
<evidence type="ECO:0000313" key="3">
    <source>
        <dbReference type="EMBL" id="MDF3871010.1"/>
    </source>
</evidence>
<dbReference type="InterPro" id="IPR015927">
    <property type="entry name" value="Peptidase_S24_S26A/B/C"/>
</dbReference>
<dbReference type="Gene3D" id="2.10.109.10">
    <property type="entry name" value="Umud Fragment, subunit A"/>
    <property type="match status" value="1"/>
</dbReference>
<dbReference type="SMART" id="SM00530">
    <property type="entry name" value="HTH_XRE"/>
    <property type="match status" value="1"/>
</dbReference>
<dbReference type="Gene3D" id="1.10.260.40">
    <property type="entry name" value="lambda repressor-like DNA-binding domains"/>
    <property type="match status" value="1"/>
</dbReference>
<organism evidence="2 4">
    <name type="scientific">Pseudomonas putida</name>
    <name type="common">Arthrobacter siderocapsulatus</name>
    <dbReference type="NCBI Taxonomy" id="303"/>
    <lineage>
        <taxon>Bacteria</taxon>
        <taxon>Pseudomonadati</taxon>
        <taxon>Pseudomonadota</taxon>
        <taxon>Gammaproteobacteria</taxon>
        <taxon>Pseudomonadales</taxon>
        <taxon>Pseudomonadaceae</taxon>
        <taxon>Pseudomonas</taxon>
    </lineage>
</organism>
<dbReference type="PANTHER" id="PTHR33516:SF2">
    <property type="entry name" value="LEXA REPRESSOR-RELATED"/>
    <property type="match status" value="1"/>
</dbReference>
<reference evidence="3" key="2">
    <citation type="submission" date="2023-03" db="EMBL/GenBank/DDBJ databases">
        <title>Draft assemblies of triclosan tolerant bacteria isolated from returned activated sludge.</title>
        <authorList>
            <person name="Van Hamelsveld S."/>
        </authorList>
    </citation>
    <scope>NUCLEOTIDE SEQUENCE</scope>
    <source>
        <strain evidence="3">GW210012_S60</strain>
    </source>
</reference>
<dbReference type="InterPro" id="IPR039418">
    <property type="entry name" value="LexA-like"/>
</dbReference>
<dbReference type="PANTHER" id="PTHR33516">
    <property type="entry name" value="LEXA REPRESSOR"/>
    <property type="match status" value="1"/>
</dbReference>
<dbReference type="Proteomes" id="UP000442695">
    <property type="component" value="Unassembled WGS sequence"/>
</dbReference>
<feature type="domain" description="HTH cro/C1-type" evidence="1">
    <location>
        <begin position="10"/>
        <end position="64"/>
    </location>
</feature>
<name>A0A1X0Z6M0_PSEPU</name>
<sequence>MNMDRWIALVRKRMETLGLTQEQLAERVGVSQGSVGHWVNKRRQPKIESMNRTFVELGIPHYNVSLELRIHGLVEEVCREEGADNNLDLMQCIACFRYPVLAWNELGVAEREEPGVFEQTDYLAQGKAFWLTVENDAMSAVSGRSVPQGMRMLVDPGVEAEAGRLVIARQPGKSAIFRELAEEGGQRYLKALNGNYPALLCEEGCEILGVVVRVHGAF</sequence>
<dbReference type="CDD" id="cd06529">
    <property type="entry name" value="S24_LexA-like"/>
    <property type="match status" value="1"/>
</dbReference>
<dbReference type="InterPro" id="IPR010982">
    <property type="entry name" value="Lambda_DNA-bd_dom_sf"/>
</dbReference>
<gene>
    <name evidence="2" type="ORF">GN299_04215</name>
    <name evidence="3" type="ORF">P3W50_11045</name>
</gene>
<reference evidence="2 4" key="1">
    <citation type="submission" date="2019-12" db="EMBL/GenBank/DDBJ databases">
        <authorList>
            <person name="Woiski C."/>
        </authorList>
    </citation>
    <scope>NUCLEOTIDE SEQUENCE [LARGE SCALE GENOMIC DNA]</scope>
    <source>
        <strain evidence="2 4">BOE100</strain>
    </source>
</reference>
<dbReference type="InterPro" id="IPR050077">
    <property type="entry name" value="LexA_repressor"/>
</dbReference>
<dbReference type="GO" id="GO:0003677">
    <property type="term" value="F:DNA binding"/>
    <property type="evidence" value="ECO:0007669"/>
    <property type="project" value="InterPro"/>
</dbReference>
<dbReference type="PROSITE" id="PS50943">
    <property type="entry name" value="HTH_CROC1"/>
    <property type="match status" value="1"/>
</dbReference>
<dbReference type="SUPFAM" id="SSF47413">
    <property type="entry name" value="lambda repressor-like DNA-binding domains"/>
    <property type="match status" value="1"/>
</dbReference>
<dbReference type="InterPro" id="IPR036286">
    <property type="entry name" value="LexA/Signal_pep-like_sf"/>
</dbReference>
<accession>A0A1X0Z6M0</accession>
<proteinExistence type="predicted"/>
<dbReference type="InterPro" id="IPR001387">
    <property type="entry name" value="Cro/C1-type_HTH"/>
</dbReference>
<dbReference type="EMBL" id="WOWR01000003">
    <property type="protein sequence ID" value="KAF0256286.1"/>
    <property type="molecule type" value="Genomic_DNA"/>
</dbReference>
<dbReference type="CDD" id="cd00093">
    <property type="entry name" value="HTH_XRE"/>
    <property type="match status" value="1"/>
</dbReference>
<dbReference type="Proteomes" id="UP001217741">
    <property type="component" value="Unassembled WGS sequence"/>
</dbReference>
<dbReference type="Pfam" id="PF00717">
    <property type="entry name" value="Peptidase_S24"/>
    <property type="match status" value="1"/>
</dbReference>
<evidence type="ECO:0000259" key="1">
    <source>
        <dbReference type="PROSITE" id="PS50943"/>
    </source>
</evidence>